<evidence type="ECO:0000313" key="3">
    <source>
        <dbReference type="Proteomes" id="UP000064189"/>
    </source>
</evidence>
<evidence type="ECO:0000256" key="1">
    <source>
        <dbReference type="SAM" id="SignalP"/>
    </source>
</evidence>
<feature type="signal peptide" evidence="1">
    <location>
        <begin position="1"/>
        <end position="21"/>
    </location>
</feature>
<feature type="chain" id="PRO_5007179390" description="Lipoprotein" evidence="1">
    <location>
        <begin position="22"/>
        <end position="153"/>
    </location>
</feature>
<reference evidence="2 3" key="1">
    <citation type="submission" date="2015-11" db="EMBL/GenBank/DDBJ databases">
        <title>Genome Sequence of Bacillus simplex strain VanAntwerpen2.</title>
        <authorList>
            <person name="Couger M.B."/>
        </authorList>
    </citation>
    <scope>NUCLEOTIDE SEQUENCE [LARGE SCALE GENOMIC DNA]</scope>
    <source>
        <strain evidence="2 3">VanAntwerpen02</strain>
    </source>
</reference>
<dbReference type="Proteomes" id="UP000064189">
    <property type="component" value="Unassembled WGS sequence"/>
</dbReference>
<keyword evidence="1" id="KW-0732">Signal</keyword>
<dbReference type="PROSITE" id="PS51257">
    <property type="entry name" value="PROKAR_LIPOPROTEIN"/>
    <property type="match status" value="1"/>
</dbReference>
<gene>
    <name evidence="2" type="ORF">AS888_19345</name>
</gene>
<evidence type="ECO:0000313" key="2">
    <source>
        <dbReference type="EMBL" id="KWW20295.1"/>
    </source>
</evidence>
<dbReference type="EMBL" id="LNNH01000018">
    <property type="protein sequence ID" value="KWW20295.1"/>
    <property type="molecule type" value="Genomic_DNA"/>
</dbReference>
<accession>A0A125QS13</accession>
<proteinExistence type="predicted"/>
<keyword evidence="3" id="KW-1185">Reference proteome</keyword>
<organism evidence="2 3">
    <name type="scientific">Peribacillus simplex</name>
    <dbReference type="NCBI Taxonomy" id="1478"/>
    <lineage>
        <taxon>Bacteria</taxon>
        <taxon>Bacillati</taxon>
        <taxon>Bacillota</taxon>
        <taxon>Bacilli</taxon>
        <taxon>Bacillales</taxon>
        <taxon>Bacillaceae</taxon>
        <taxon>Peribacillus</taxon>
    </lineage>
</organism>
<dbReference type="RefSeq" id="WP_061142124.1">
    <property type="nucleotide sequence ID" value="NZ_LNNH01000018.1"/>
</dbReference>
<evidence type="ECO:0008006" key="4">
    <source>
        <dbReference type="Google" id="ProtNLM"/>
    </source>
</evidence>
<protein>
    <recommendedName>
        <fullName evidence="4">Lipoprotein</fullName>
    </recommendedName>
</protein>
<sequence length="153" mass="17333">MNLKKVFSGCLVLLFVLVVSACESDGINGGIGKATELDLKEVKVFMEDKKTGFLYVKSAFDSDSDKESDRMQLSEIERVAEAEKIDFYVFDAKELPTSELYEQDTSKRTLEQNSGTLAFYQKGEIKDELNFKDISEDDVSGEVEKFVQKMKHD</sequence>
<comment type="caution">
    <text evidence="2">The sequence shown here is derived from an EMBL/GenBank/DDBJ whole genome shotgun (WGS) entry which is preliminary data.</text>
</comment>
<name>A0A125QS13_9BACI</name>
<dbReference type="AlphaFoldDB" id="A0A125QS13"/>